<dbReference type="EMBL" id="WQKZ01000015">
    <property type="protein sequence ID" value="MVN79311.1"/>
    <property type="molecule type" value="Genomic_DNA"/>
</dbReference>
<evidence type="ECO:0000313" key="2">
    <source>
        <dbReference type="Proteomes" id="UP000441336"/>
    </source>
</evidence>
<dbReference type="RefSeq" id="WP_157570088.1">
    <property type="nucleotide sequence ID" value="NZ_WQKZ01000015.1"/>
</dbReference>
<dbReference type="Proteomes" id="UP000441336">
    <property type="component" value="Unassembled WGS sequence"/>
</dbReference>
<gene>
    <name evidence="1" type="ORF">GO988_23510</name>
</gene>
<proteinExistence type="predicted"/>
<organism evidence="1 2">
    <name type="scientific">Hymenobacter ginkgonis</name>
    <dbReference type="NCBI Taxonomy" id="2682976"/>
    <lineage>
        <taxon>Bacteria</taxon>
        <taxon>Pseudomonadati</taxon>
        <taxon>Bacteroidota</taxon>
        <taxon>Cytophagia</taxon>
        <taxon>Cytophagales</taxon>
        <taxon>Hymenobacteraceae</taxon>
        <taxon>Hymenobacter</taxon>
    </lineage>
</organism>
<dbReference type="AlphaFoldDB" id="A0A7K1TMG3"/>
<reference evidence="1 2" key="1">
    <citation type="submission" date="2019-12" db="EMBL/GenBank/DDBJ databases">
        <title>Hymenobacter sp. HMF4947 Genome sequencing and assembly.</title>
        <authorList>
            <person name="Kang H."/>
            <person name="Cha I."/>
            <person name="Kim H."/>
            <person name="Joh K."/>
        </authorList>
    </citation>
    <scope>NUCLEOTIDE SEQUENCE [LARGE SCALE GENOMIC DNA]</scope>
    <source>
        <strain evidence="1 2">HMF4947</strain>
    </source>
</reference>
<keyword evidence="2" id="KW-1185">Reference proteome</keyword>
<evidence type="ECO:0000313" key="1">
    <source>
        <dbReference type="EMBL" id="MVN79311.1"/>
    </source>
</evidence>
<comment type="caution">
    <text evidence="1">The sequence shown here is derived from an EMBL/GenBank/DDBJ whole genome shotgun (WGS) entry which is preliminary data.</text>
</comment>
<accession>A0A7K1TMG3</accession>
<name>A0A7K1TMG3_9BACT</name>
<protein>
    <submittedName>
        <fullName evidence="1">Uncharacterized protein</fullName>
    </submittedName>
</protein>
<sequence>MTPPMFSSYLEGAGQSHDPLDDMDISAEQEFYLTVLAAFSMAYRSKYPPEPIFEMYQLSVDDLNRFGRQFPEAAQRLQEYLETEAAFIVAFFHAQYWTLVVVRSCCNYMQIPVYHNFASQ</sequence>